<protein>
    <recommendedName>
        <fullName evidence="4">Streptogrisin C</fullName>
    </recommendedName>
</protein>
<keyword evidence="3" id="KW-1185">Reference proteome</keyword>
<dbReference type="RefSeq" id="WP_145910760.1">
    <property type="nucleotide sequence ID" value="NZ_BAAAMZ010000001.1"/>
</dbReference>
<dbReference type="InterPro" id="IPR018114">
    <property type="entry name" value="TRYPSIN_HIS"/>
</dbReference>
<dbReference type="Gene3D" id="2.40.10.10">
    <property type="entry name" value="Trypsin-like serine proteases"/>
    <property type="match status" value="2"/>
</dbReference>
<dbReference type="GO" id="GO:0006508">
    <property type="term" value="P:proteolysis"/>
    <property type="evidence" value="ECO:0007669"/>
    <property type="project" value="InterPro"/>
</dbReference>
<keyword evidence="1" id="KW-0732">Signal</keyword>
<dbReference type="SUPFAM" id="SSF50494">
    <property type="entry name" value="Trypsin-like serine proteases"/>
    <property type="match status" value="1"/>
</dbReference>
<accession>A0A561SG48</accession>
<dbReference type="OrthoDB" id="4413809at2"/>
<dbReference type="InterPro" id="IPR009003">
    <property type="entry name" value="Peptidase_S1_PA"/>
</dbReference>
<name>A0A561SG48_9ACTN</name>
<feature type="signal peptide" evidence="1">
    <location>
        <begin position="1"/>
        <end position="25"/>
    </location>
</feature>
<evidence type="ECO:0000313" key="3">
    <source>
        <dbReference type="Proteomes" id="UP000317940"/>
    </source>
</evidence>
<gene>
    <name evidence="2" type="ORF">FHX73_15469</name>
</gene>
<organism evidence="2 3">
    <name type="scientific">Kitasatospora viridis</name>
    <dbReference type="NCBI Taxonomy" id="281105"/>
    <lineage>
        <taxon>Bacteria</taxon>
        <taxon>Bacillati</taxon>
        <taxon>Actinomycetota</taxon>
        <taxon>Actinomycetes</taxon>
        <taxon>Kitasatosporales</taxon>
        <taxon>Streptomycetaceae</taxon>
        <taxon>Kitasatospora</taxon>
    </lineage>
</organism>
<reference evidence="2 3" key="1">
    <citation type="submission" date="2019-06" db="EMBL/GenBank/DDBJ databases">
        <title>Sequencing the genomes of 1000 actinobacteria strains.</title>
        <authorList>
            <person name="Klenk H.-P."/>
        </authorList>
    </citation>
    <scope>NUCLEOTIDE SEQUENCE [LARGE SCALE GENOMIC DNA]</scope>
    <source>
        <strain evidence="2 3">DSM 44826</strain>
    </source>
</reference>
<dbReference type="GO" id="GO:0004252">
    <property type="term" value="F:serine-type endopeptidase activity"/>
    <property type="evidence" value="ECO:0007669"/>
    <property type="project" value="InterPro"/>
</dbReference>
<evidence type="ECO:0000256" key="1">
    <source>
        <dbReference type="SAM" id="SignalP"/>
    </source>
</evidence>
<proteinExistence type="predicted"/>
<comment type="caution">
    <text evidence="2">The sequence shown here is derived from an EMBL/GenBank/DDBJ whole genome shotgun (WGS) entry which is preliminary data.</text>
</comment>
<evidence type="ECO:0008006" key="4">
    <source>
        <dbReference type="Google" id="ProtNLM"/>
    </source>
</evidence>
<dbReference type="PROSITE" id="PS00134">
    <property type="entry name" value="TRYPSIN_HIS"/>
    <property type="match status" value="1"/>
</dbReference>
<feature type="chain" id="PRO_5039423347" description="Streptogrisin C" evidence="1">
    <location>
        <begin position="26"/>
        <end position="420"/>
    </location>
</feature>
<dbReference type="InterPro" id="IPR043504">
    <property type="entry name" value="Peptidase_S1_PA_chymotrypsin"/>
</dbReference>
<dbReference type="AlphaFoldDB" id="A0A561SG48"/>
<dbReference type="EMBL" id="VIWT01000005">
    <property type="protein sequence ID" value="TWF73842.1"/>
    <property type="molecule type" value="Genomic_DNA"/>
</dbReference>
<dbReference type="Proteomes" id="UP000317940">
    <property type="component" value="Unassembled WGS sequence"/>
</dbReference>
<evidence type="ECO:0000313" key="2">
    <source>
        <dbReference type="EMBL" id="TWF73842.1"/>
    </source>
</evidence>
<sequence>MRNPRLVAFGLAGAALLVCAGAAWPTPVGDAAGRVVSGVTLVTDDVGTRQVKLHHVGDAVQELVDRQVPGSDGYSGIVMDPAARALDLYWKGGVPAQVARVIAERTPDQYAVRVHSAPYSRAELLRAVDALARAAGPGEWSSIFPLEQGTGLRVGYQVATTHRIAGSSPTPDSYAAGATALSGGVPVTAVPEGGFTDLAGPRGAARSPWDAGAELRSPAGSFCSSGFAGFSGNRRVLLTAGHCGAQGTYRTGDGQLVGDAVQSDAGLDITAVGLGQGAEGRFYDGSWSSASTRGLYGAGRNDTGDLVCTSGAMSGYHCDVQVTATDGKMRNEHGDVIGPVDLAEHRGGHDVVVAQGDSGGPVIANPSGPQAAMSARGILIAGGSGTQLPCHDTAVATTCFWQAVYVPMTPIVNAFNFSTS</sequence>